<protein>
    <submittedName>
        <fullName evidence="2">Channel-forming protein</fullName>
    </submittedName>
    <submittedName>
        <fullName evidence="3">Copper transporter</fullName>
    </submittedName>
</protein>
<organism evidence="2 4">
    <name type="scientific">Rhodococcus erythropolis</name>
    <name type="common">Arthrobacter picolinophilus</name>
    <dbReference type="NCBI Taxonomy" id="1833"/>
    <lineage>
        <taxon>Bacteria</taxon>
        <taxon>Bacillati</taxon>
        <taxon>Actinomycetota</taxon>
        <taxon>Actinomycetes</taxon>
        <taxon>Mycobacteriales</taxon>
        <taxon>Nocardiaceae</taxon>
        <taxon>Rhodococcus</taxon>
        <taxon>Rhodococcus erythropolis group</taxon>
    </lineage>
</organism>
<evidence type="ECO:0000313" key="3">
    <source>
        <dbReference type="EMBL" id="MBH5147281.1"/>
    </source>
</evidence>
<dbReference type="KEGG" id="reb:XU06_15260"/>
<dbReference type="GO" id="GO:0055070">
    <property type="term" value="P:copper ion homeostasis"/>
    <property type="evidence" value="ECO:0007669"/>
    <property type="project" value="InterPro"/>
</dbReference>
<evidence type="ECO:0000313" key="2">
    <source>
        <dbReference type="EMBL" id="KAB2587181.1"/>
    </source>
</evidence>
<feature type="coiled-coil region" evidence="1">
    <location>
        <begin position="34"/>
        <end position="68"/>
    </location>
</feature>
<evidence type="ECO:0000256" key="1">
    <source>
        <dbReference type="SAM" id="Coils"/>
    </source>
</evidence>
<dbReference type="AlphaFoldDB" id="A0A0E4A7X8"/>
<keyword evidence="5" id="KW-1185">Reference proteome</keyword>
<gene>
    <name evidence="2" type="ORF">BS297_01440</name>
    <name evidence="3" type="ORF">I3517_32235</name>
</gene>
<dbReference type="EMBL" id="JAECSB010000098">
    <property type="protein sequence ID" value="MBH5147281.1"/>
    <property type="molecule type" value="Genomic_DNA"/>
</dbReference>
<proteinExistence type="predicted"/>
<dbReference type="Proteomes" id="UP000627573">
    <property type="component" value="Unassembled WGS sequence"/>
</dbReference>
<evidence type="ECO:0000313" key="4">
    <source>
        <dbReference type="Proteomes" id="UP000325576"/>
    </source>
</evidence>
<accession>A0A0E4A7X8</accession>
<dbReference type="OMA" id="FRYHIVS"/>
<dbReference type="RefSeq" id="WP_019748590.1">
    <property type="nucleotide sequence ID" value="NZ_AP018733.1"/>
</dbReference>
<dbReference type="GeneID" id="57486791"/>
<reference evidence="2 4" key="1">
    <citation type="journal article" date="2017" name="Poromechanics V (2013)">
        <title>Genomic Characterization of the Arsenic-Tolerant Actinobacterium, &lt;i&gt;Rhodococcus erythropolis&lt;/i&gt; S43.</title>
        <authorList>
            <person name="Retamal-Morales G."/>
            <person name="Mehnert M."/>
            <person name="Schwabe R."/>
            <person name="Tischler D."/>
            <person name="Schloemann M."/>
            <person name="Levican G.J."/>
        </authorList>
    </citation>
    <scope>NUCLEOTIDE SEQUENCE [LARGE SCALE GENOMIC DNA]</scope>
    <source>
        <strain evidence="2 4">S43</strain>
    </source>
</reference>
<dbReference type="Pfam" id="PF11382">
    <property type="entry name" value="MctB"/>
    <property type="match status" value="1"/>
</dbReference>
<name>A0A0E4A7X8_RHOER</name>
<evidence type="ECO:0000313" key="5">
    <source>
        <dbReference type="Proteomes" id="UP000627573"/>
    </source>
</evidence>
<comment type="caution">
    <text evidence="2">The sequence shown here is derived from an EMBL/GenBank/DDBJ whole genome shotgun (WGS) entry which is preliminary data.</text>
</comment>
<dbReference type="EMBL" id="MRBO01000041">
    <property type="protein sequence ID" value="KAB2587181.1"/>
    <property type="molecule type" value="Genomic_DNA"/>
</dbReference>
<reference evidence="3 5" key="2">
    <citation type="submission" date="2020-12" db="EMBL/GenBank/DDBJ databases">
        <title>Draft genome sequence of furan degrading bacterial strain FUR100.</title>
        <authorList>
            <person name="Woiski C."/>
        </authorList>
    </citation>
    <scope>NUCLEOTIDE SEQUENCE [LARGE SCALE GENOMIC DNA]</scope>
    <source>
        <strain evidence="3 5">FUR100</strain>
    </source>
</reference>
<dbReference type="InterPro" id="IPR021522">
    <property type="entry name" value="MctB"/>
</dbReference>
<sequence>MISMRQHAISIAAIFLALAIGVVLGSGMLSSGLLSGLRDDKADLQNEIEDLNQQSNQLQQQLNSADGFDAAVGGRVVRDSLAGRTVVVITAPDADPSDLDGVNRLVTAAGGAVTGRVSLTDSFVDATGGDRLRTVVTNVIPAGITLKTGAVDQGSLAGDLLGSVLLLNGQNSEPQSTPDEMNLALDSLRSAGFISYDDGAVKPAQLAVVLTGDNKSESDAATGNRGAVIARFAGALDGRGAGTILAGRPGSAEGSGPVAVARADAALSAGLTTIDNIDRESGKITTPLALQEQLNGGAGRYGTGPGAAAVTVGAPTN</sequence>
<keyword evidence="1" id="KW-0175">Coiled coil</keyword>
<dbReference type="Proteomes" id="UP000325576">
    <property type="component" value="Unassembled WGS sequence"/>
</dbReference>
<dbReference type="GO" id="GO:0016020">
    <property type="term" value="C:membrane"/>
    <property type="evidence" value="ECO:0007669"/>
    <property type="project" value="InterPro"/>
</dbReference>